<dbReference type="PANTHER" id="PTHR15332:SF175">
    <property type="entry name" value="PROPROTEIN CONVERTASE SUBTILISIN_KEXIN TYPE 5-LIKE"/>
    <property type="match status" value="1"/>
</dbReference>
<sequence>MIVFILLVLNISAWVLVFQDLKNIDSTSESPPWYIKGQDVQAIFYYQCERQFIASISGQEIYRTFSSNYQDVTQIKLEADLYFNLFDDSEVIITIDDKIIYHNKFYKSQIELYSNLCVAPVGNHYFITIELIFDFQVKDQNSISIKFNSLNEQENSYYGIRNINLYTDGIQMNCPSNTPITSLTSTCTNTCDSSKQQLQSPLLTNCLQPGITTNVFSKTYPDSSNLITYQIADGVWLSDDFKQNPDEKIKQIIISTFTHAQTNAKLQLQGILYLIGEWKDDSYIRIKFNSTRDAKTIKTVVLQEESQQFSTSQTNFYMYSYFNESTNTITCTTSSCQSTIYNKTYFEYELVTINKTNNKFIANPSNFFDVYQTQLTLLNGTTIPVQKVILNTENIIQSNPQFLTFSIEQNVQGTDAMYAFQNKIYIYSASKLDSGCTTFSQFACIRCKIPYYTHLGKCVAKCPIHSRVLETVRNCTDYINIETLQYTTGISQNSSGVYLIKEFYTLDFDSKTIQNTFNIQPKSDNSFTKLLFSNLPTKKIIGGFATWGYGSYVKQFIDLPYHYQIRIYCTLYFIDGWSLEDYFIIAIEDTEYKYTIKDLEPQSLTGKQDVDYSLDVFIRHVHYEEQLTIKFTCLSENYNDSREKSCGMNQIFILYDRNVNYLCPQQNEYYQQTSQTCASCTTTGIGCIEYQSQKFKKCNYRCFTCSDDINYCLSCDPALRRVFNNNLCLCKDGYYELDNEPQCKKCPFPCVNCEKDKCLSCVDDRELELGKCNCRQGYQDINKQCMPICHSTCLTCDGNFESNCLTCDSQINRYLVDKQCLCKNGYFEDKDQGCLKSCLSQLYCYACDELDQCLQCLPDLNRILLNKQCSCQQDYQENSSTKLCEMICHYSCLTCSQPLSSNSCIQCQPKNVTYRELKDESNCVCIDGYRDEGNQICEKIPDCHYTCNLCYDSYDQNLCIDCKYNRYMNENKQCICKQGFKEIDQICVLDNGNDNQNGGDDNQNNGNDGNNNQNGGTDNGNDNQNNGENNNQNNGGNDNQNNGGNNNQNNGNNNQNNGNNGNNNQNNGENNNQNNFECDDGNDLPRDGCFNHYIEQNWYCTPRIQSQYSLCSRCHTNCIFCSSNSNCELCNDGYYNNNGNCLQCQSQCKTCNLLSSNCLECSDKSQNPVNGICQKCQFGYYLINYTCKSICGDGIVVGEEECDDSNNKNQDGCNSQCKIEPDYQCAGSSCIPLPEIKKEANLQSNNQIILSFQNINSNCSLVSLWIEQISDENYQYNISQIESTLDSNMKCLIDFLFKKDIKPFNLIHVQVKKKTRILSDSDLVELLVQPQKQYYYSSKQYENANIVQQIYCITLYFILGMIPISIVFNEFHHLCLDFIIAISYLYYFNADYSIYLQQLLSIQIWPLIYINYPFSIYDVGNGQSLKLENRNQDQYFISNIWISFVFITFLYILKLIVQKIRTRYQIILRSQIRPTSKPKITF</sequence>
<dbReference type="OrthoDB" id="414391at2759"/>
<keyword evidence="3" id="KW-1015">Disulfide bond</keyword>
<feature type="chain" id="PRO_5035745231" description="EGF-like domain-containing protein" evidence="6">
    <location>
        <begin position="18"/>
        <end position="1482"/>
    </location>
</feature>
<dbReference type="InterPro" id="IPR011936">
    <property type="entry name" value="Myxo_disulph_rpt"/>
</dbReference>
<feature type="domain" description="EGF-like" evidence="7">
    <location>
        <begin position="1113"/>
        <end position="1142"/>
    </location>
</feature>
<feature type="signal peptide" evidence="6">
    <location>
        <begin position="1"/>
        <end position="17"/>
    </location>
</feature>
<feature type="domain" description="EGF-like" evidence="7">
    <location>
        <begin position="752"/>
        <end position="786"/>
    </location>
</feature>
<reference evidence="8" key="1">
    <citation type="submission" date="2021-01" db="EMBL/GenBank/DDBJ databases">
        <authorList>
            <consortium name="Genoscope - CEA"/>
            <person name="William W."/>
        </authorList>
    </citation>
    <scope>NUCLEOTIDE SEQUENCE</scope>
</reference>
<dbReference type="Proteomes" id="UP000689195">
    <property type="component" value="Unassembled WGS sequence"/>
</dbReference>
<evidence type="ECO:0000256" key="5">
    <source>
        <dbReference type="SAM" id="Phobius"/>
    </source>
</evidence>
<protein>
    <recommendedName>
        <fullName evidence="7">EGF-like domain-containing protein</fullName>
    </recommendedName>
</protein>
<evidence type="ECO:0000313" key="9">
    <source>
        <dbReference type="Proteomes" id="UP000689195"/>
    </source>
</evidence>
<keyword evidence="2" id="KW-0677">Repeat</keyword>
<feature type="transmembrane region" description="Helical" evidence="5">
    <location>
        <begin position="1434"/>
        <end position="1453"/>
    </location>
</feature>
<evidence type="ECO:0000259" key="7">
    <source>
        <dbReference type="SMART" id="SM00181"/>
    </source>
</evidence>
<comment type="caution">
    <text evidence="8">The sequence shown here is derived from an EMBL/GenBank/DDBJ whole genome shotgun (WGS) entry which is preliminary data.</text>
</comment>
<feature type="transmembrane region" description="Helical" evidence="5">
    <location>
        <begin position="1355"/>
        <end position="1387"/>
    </location>
</feature>
<organism evidence="8 9">
    <name type="scientific">Paramecium pentaurelia</name>
    <dbReference type="NCBI Taxonomy" id="43138"/>
    <lineage>
        <taxon>Eukaryota</taxon>
        <taxon>Sar</taxon>
        <taxon>Alveolata</taxon>
        <taxon>Ciliophora</taxon>
        <taxon>Intramacronucleata</taxon>
        <taxon>Oligohymenophorea</taxon>
        <taxon>Peniculida</taxon>
        <taxon>Parameciidae</taxon>
        <taxon>Paramecium</taxon>
    </lineage>
</organism>
<keyword evidence="1 6" id="KW-0732">Signal</keyword>
<keyword evidence="9" id="KW-1185">Reference proteome</keyword>
<evidence type="ECO:0000256" key="6">
    <source>
        <dbReference type="SAM" id="SignalP"/>
    </source>
</evidence>
<dbReference type="NCBIfam" id="TIGR02232">
    <property type="entry name" value="myxo_disulf_rpt"/>
    <property type="match status" value="1"/>
</dbReference>
<gene>
    <name evidence="8" type="ORF">PPENT_87.1.T0680011</name>
</gene>
<evidence type="ECO:0000256" key="2">
    <source>
        <dbReference type="ARBA" id="ARBA00022737"/>
    </source>
</evidence>
<dbReference type="InterPro" id="IPR000742">
    <property type="entry name" value="EGF"/>
</dbReference>
<dbReference type="InterPro" id="IPR006212">
    <property type="entry name" value="Furin_repeat"/>
</dbReference>
<proteinExistence type="predicted"/>
<name>A0A8S1VK29_9CILI</name>
<keyword evidence="5" id="KW-0812">Transmembrane</keyword>
<dbReference type="CDD" id="cd00064">
    <property type="entry name" value="FU"/>
    <property type="match status" value="1"/>
</dbReference>
<feature type="domain" description="EGF-like" evidence="7">
    <location>
        <begin position="795"/>
        <end position="835"/>
    </location>
</feature>
<dbReference type="EMBL" id="CAJJDO010000068">
    <property type="protein sequence ID" value="CAD8177644.1"/>
    <property type="molecule type" value="Genomic_DNA"/>
</dbReference>
<dbReference type="Pfam" id="PF13948">
    <property type="entry name" value="DUF4215"/>
    <property type="match status" value="1"/>
</dbReference>
<dbReference type="SMART" id="SM00261">
    <property type="entry name" value="FU"/>
    <property type="match status" value="6"/>
</dbReference>
<evidence type="ECO:0000256" key="1">
    <source>
        <dbReference type="ARBA" id="ARBA00022729"/>
    </source>
</evidence>
<feature type="domain" description="EGF-like" evidence="7">
    <location>
        <begin position="894"/>
        <end position="938"/>
    </location>
</feature>
<dbReference type="SMART" id="SM00181">
    <property type="entry name" value="EGF"/>
    <property type="match status" value="8"/>
</dbReference>
<feature type="domain" description="EGF-like" evidence="7">
    <location>
        <begin position="704"/>
        <end position="744"/>
    </location>
</feature>
<keyword evidence="5" id="KW-1133">Transmembrane helix</keyword>
<feature type="region of interest" description="Disordered" evidence="4">
    <location>
        <begin position="994"/>
        <end position="1077"/>
    </location>
</feature>
<feature type="domain" description="EGF-like" evidence="7">
    <location>
        <begin position="949"/>
        <end position="988"/>
    </location>
</feature>
<evidence type="ECO:0000256" key="3">
    <source>
        <dbReference type="ARBA" id="ARBA00023157"/>
    </source>
</evidence>
<feature type="domain" description="EGF-like" evidence="7">
    <location>
        <begin position="1150"/>
        <end position="1188"/>
    </location>
</feature>
<evidence type="ECO:0000313" key="8">
    <source>
        <dbReference type="EMBL" id="CAD8177644.1"/>
    </source>
</evidence>
<accession>A0A8S1VK29</accession>
<evidence type="ECO:0000256" key="4">
    <source>
        <dbReference type="SAM" id="MobiDB-lite"/>
    </source>
</evidence>
<keyword evidence="5" id="KW-0472">Membrane</keyword>
<feature type="compositionally biased region" description="Low complexity" evidence="4">
    <location>
        <begin position="994"/>
        <end position="1075"/>
    </location>
</feature>
<feature type="domain" description="EGF-like" evidence="7">
    <location>
        <begin position="846"/>
        <end position="885"/>
    </location>
</feature>
<dbReference type="PANTHER" id="PTHR15332">
    <property type="entry name" value="PROPROTEIN CONVERTASE SUBTILISIN_KEXIN TYPE 5-LIKE"/>
    <property type="match status" value="1"/>
</dbReference>